<name>A0A7U8G9I5_CAMUP</name>
<sequence>MLVLIFFLILAFVFWNKSKMDLEKEFIYEYSSYIIGLSAVLIYVYLYTNEEELKTSIYYLFLTPCFLILLYFIKQKIKPKPLNIEANQQRYFDEVNALMIKEFYQTRKDIKKDRVEVYVNKESKKLIKNNKIVPEFFLLYRSLEPTKISNINELKQYTIFAIIFKKLEEFIKLKEVKIDYEKELENNHYYAEFFLMELWEKYTPQFNISVANLDILASSEKEREFLGALDLIHLNCVKRKGAVFYYKYLEFKDRIKEYLKGEVSQNPANEKEFDEAYTQG</sequence>
<evidence type="ECO:0000313" key="3">
    <source>
        <dbReference type="Proteomes" id="UP000535305"/>
    </source>
</evidence>
<feature type="transmembrane region" description="Helical" evidence="1">
    <location>
        <begin position="55"/>
        <end position="73"/>
    </location>
</feature>
<protein>
    <submittedName>
        <fullName evidence="2">Uncharacterized protein</fullName>
    </submittedName>
</protein>
<organism evidence="2 3">
    <name type="scientific">Campylobacter upsaliensis</name>
    <dbReference type="NCBI Taxonomy" id="28080"/>
    <lineage>
        <taxon>Bacteria</taxon>
        <taxon>Pseudomonadati</taxon>
        <taxon>Campylobacterota</taxon>
        <taxon>Epsilonproteobacteria</taxon>
        <taxon>Campylobacterales</taxon>
        <taxon>Campylobacteraceae</taxon>
        <taxon>Campylobacter</taxon>
    </lineage>
</organism>
<keyword evidence="1" id="KW-0472">Membrane</keyword>
<proteinExistence type="predicted"/>
<dbReference type="EMBL" id="AABVLA010000051">
    <property type="protein sequence ID" value="EAJ1622747.1"/>
    <property type="molecule type" value="Genomic_DNA"/>
</dbReference>
<dbReference type="Proteomes" id="UP000535305">
    <property type="component" value="Unassembled WGS sequence"/>
</dbReference>
<keyword evidence="1" id="KW-1133">Transmembrane helix</keyword>
<keyword evidence="3" id="KW-1185">Reference proteome</keyword>
<feature type="transmembrane region" description="Helical" evidence="1">
    <location>
        <begin position="30"/>
        <end position="48"/>
    </location>
</feature>
<evidence type="ECO:0000256" key="1">
    <source>
        <dbReference type="SAM" id="Phobius"/>
    </source>
</evidence>
<reference evidence="2 3" key="1">
    <citation type="submission" date="2018-06" db="EMBL/GenBank/DDBJ databases">
        <authorList>
            <consortium name="PulseNet: The National Subtyping Network for Foodborne Disease Surveillance"/>
            <person name="Tarr C.L."/>
            <person name="Trees E."/>
            <person name="Katz L.S."/>
            <person name="Carleton-Romer H.A."/>
            <person name="Stroika S."/>
            <person name="Kucerova Z."/>
            <person name="Roache K.F."/>
            <person name="Sabol A.L."/>
            <person name="Besser J."/>
            <person name="Gerner-Smidt P."/>
        </authorList>
    </citation>
    <scope>NUCLEOTIDE SEQUENCE [LARGE SCALE GENOMIC DNA]</scope>
    <source>
        <strain evidence="2 3">PNUSAC003104</strain>
    </source>
</reference>
<accession>A0A7U8G9I5</accession>
<gene>
    <name evidence="2" type="ORF">CT510_08895</name>
</gene>
<evidence type="ECO:0000313" key="2">
    <source>
        <dbReference type="EMBL" id="EAJ1622747.1"/>
    </source>
</evidence>
<comment type="caution">
    <text evidence="2">The sequence shown here is derived from an EMBL/GenBank/DDBJ whole genome shotgun (WGS) entry which is preliminary data.</text>
</comment>
<keyword evidence="1" id="KW-0812">Transmembrane</keyword>
<dbReference type="AlphaFoldDB" id="A0A7U8G9I5"/>